<dbReference type="EMBL" id="UYYB01095001">
    <property type="protein sequence ID" value="VDM75176.1"/>
    <property type="molecule type" value="Genomic_DNA"/>
</dbReference>
<organism evidence="1 2">
    <name type="scientific">Strongylus vulgaris</name>
    <name type="common">Blood worm</name>
    <dbReference type="NCBI Taxonomy" id="40348"/>
    <lineage>
        <taxon>Eukaryota</taxon>
        <taxon>Metazoa</taxon>
        <taxon>Ecdysozoa</taxon>
        <taxon>Nematoda</taxon>
        <taxon>Chromadorea</taxon>
        <taxon>Rhabditida</taxon>
        <taxon>Rhabditina</taxon>
        <taxon>Rhabditomorpha</taxon>
        <taxon>Strongyloidea</taxon>
        <taxon>Strongylidae</taxon>
        <taxon>Strongylus</taxon>
    </lineage>
</organism>
<gene>
    <name evidence="1" type="ORF">SVUK_LOCUS10174</name>
</gene>
<reference evidence="1 2" key="1">
    <citation type="submission" date="2018-11" db="EMBL/GenBank/DDBJ databases">
        <authorList>
            <consortium name="Pathogen Informatics"/>
        </authorList>
    </citation>
    <scope>NUCLEOTIDE SEQUENCE [LARGE SCALE GENOMIC DNA]</scope>
</reference>
<protein>
    <submittedName>
        <fullName evidence="1">Uncharacterized protein</fullName>
    </submittedName>
</protein>
<proteinExistence type="predicted"/>
<sequence>MKVPPSILPKKIKYVGSHQYVLRANFQYEYLQNVLRIHRYWRRDSGLRVTNRQQKKRRPTFMKRRYFSAGWQGMLYRKFIFGTSGEVYTAQLHSSQTHFVTSESWNLYLLHDK</sequence>
<accession>A0A3P7IXM0</accession>
<keyword evidence="2" id="KW-1185">Reference proteome</keyword>
<name>A0A3P7IXM0_STRVU</name>
<evidence type="ECO:0000313" key="1">
    <source>
        <dbReference type="EMBL" id="VDM75176.1"/>
    </source>
</evidence>
<evidence type="ECO:0000313" key="2">
    <source>
        <dbReference type="Proteomes" id="UP000270094"/>
    </source>
</evidence>
<dbReference type="Proteomes" id="UP000270094">
    <property type="component" value="Unassembled WGS sequence"/>
</dbReference>
<dbReference type="AlphaFoldDB" id="A0A3P7IXM0"/>